<evidence type="ECO:0000313" key="3">
    <source>
        <dbReference type="Proteomes" id="UP000436822"/>
    </source>
</evidence>
<reference evidence="2 3" key="1">
    <citation type="submission" date="2019-12" db="EMBL/GenBank/DDBJ databases">
        <title>Litoreibacter badius sp. nov., a novel bacteriochlorophyll a-containing bacterium in the genus Litoreibacter.</title>
        <authorList>
            <person name="Kanamuro M."/>
            <person name="Takabe Y."/>
            <person name="Mori K."/>
            <person name="Takaichi S."/>
            <person name="Hanada S."/>
        </authorList>
    </citation>
    <scope>NUCLEOTIDE SEQUENCE [LARGE SCALE GENOMIC DNA]</scope>
    <source>
        <strain evidence="2 3">K6</strain>
    </source>
</reference>
<comment type="caution">
    <text evidence="2">The sequence shown here is derived from an EMBL/GenBank/DDBJ whole genome shotgun (WGS) entry which is preliminary data.</text>
</comment>
<feature type="compositionally biased region" description="Basic and acidic residues" evidence="1">
    <location>
        <begin position="30"/>
        <end position="39"/>
    </location>
</feature>
<dbReference type="EMBL" id="BLJE01000002">
    <property type="protein sequence ID" value="GFE64396.1"/>
    <property type="molecule type" value="Genomic_DNA"/>
</dbReference>
<dbReference type="Proteomes" id="UP000436822">
    <property type="component" value="Unassembled WGS sequence"/>
</dbReference>
<gene>
    <name evidence="2" type="ORF">KIN_14700</name>
</gene>
<sequence>MSKIAFFEDFANPATSEFSPTSQSAAPDPEALRDAHDNGYRIGYQDGAQSTQSEQDKLRSDISTALQETSFTYFEARQHVLKSMRPLLEVMVGMVLPEIAKPHVANRVVEEIIAIAGKIEAPLKLLCAPDAEDELRSAIEKSVSFPVELIAEETLDASQVIVKYDGGETVVDTDALLAQVSASLSEFFVAADEEDRLHA</sequence>
<keyword evidence="3" id="KW-1185">Reference proteome</keyword>
<protein>
    <recommendedName>
        <fullName evidence="4">Flagellar assembly protein FliH</fullName>
    </recommendedName>
</protein>
<dbReference type="RefSeq" id="WP_159805547.1">
    <property type="nucleotide sequence ID" value="NZ_BLJE01000002.1"/>
</dbReference>
<accession>A0A6N6JDW0</accession>
<evidence type="ECO:0008006" key="4">
    <source>
        <dbReference type="Google" id="ProtNLM"/>
    </source>
</evidence>
<feature type="region of interest" description="Disordered" evidence="1">
    <location>
        <begin position="14"/>
        <end position="58"/>
    </location>
</feature>
<evidence type="ECO:0000256" key="1">
    <source>
        <dbReference type="SAM" id="MobiDB-lite"/>
    </source>
</evidence>
<proteinExistence type="predicted"/>
<dbReference type="AlphaFoldDB" id="A0A6N6JDW0"/>
<name>A0A6N6JDW0_9RHOB</name>
<evidence type="ECO:0000313" key="2">
    <source>
        <dbReference type="EMBL" id="GFE64396.1"/>
    </source>
</evidence>
<dbReference type="OrthoDB" id="7870971at2"/>
<feature type="compositionally biased region" description="Polar residues" evidence="1">
    <location>
        <begin position="14"/>
        <end position="25"/>
    </location>
</feature>
<organism evidence="2 3">
    <name type="scientific">Litoreibacter roseus</name>
    <dbReference type="NCBI Taxonomy" id="2601869"/>
    <lineage>
        <taxon>Bacteria</taxon>
        <taxon>Pseudomonadati</taxon>
        <taxon>Pseudomonadota</taxon>
        <taxon>Alphaproteobacteria</taxon>
        <taxon>Rhodobacterales</taxon>
        <taxon>Roseobacteraceae</taxon>
        <taxon>Litoreibacter</taxon>
    </lineage>
</organism>